<reference evidence="5" key="1">
    <citation type="submission" date="2023-06" db="EMBL/GenBank/DDBJ databases">
        <title>Genome-scale phylogeny and comparative genomics of the fungal order Sordariales.</title>
        <authorList>
            <consortium name="Lawrence Berkeley National Laboratory"/>
            <person name="Hensen N."/>
            <person name="Bonometti L."/>
            <person name="Westerberg I."/>
            <person name="Brannstrom I.O."/>
            <person name="Guillou S."/>
            <person name="Cros-Aarteil S."/>
            <person name="Calhoun S."/>
            <person name="Haridas S."/>
            <person name="Kuo A."/>
            <person name="Mondo S."/>
            <person name="Pangilinan J."/>
            <person name="Riley R."/>
            <person name="Labutti K."/>
            <person name="Andreopoulos B."/>
            <person name="Lipzen A."/>
            <person name="Chen C."/>
            <person name="Yanf M."/>
            <person name="Daum C."/>
            <person name="Ng V."/>
            <person name="Clum A."/>
            <person name="Steindorff A."/>
            <person name="Ohm R."/>
            <person name="Martin F."/>
            <person name="Silar P."/>
            <person name="Natvig D."/>
            <person name="Lalanne C."/>
            <person name="Gautier V."/>
            <person name="Ament-Velasquez S.L."/>
            <person name="Kruys A."/>
            <person name="Hutchinson M.I."/>
            <person name="Powell A.J."/>
            <person name="Barry K."/>
            <person name="Miller A.N."/>
            <person name="Grigoriev I.V."/>
            <person name="Debuchy R."/>
            <person name="Gladieux P."/>
            <person name="Thoren M.H."/>
            <person name="Johannesson H."/>
        </authorList>
    </citation>
    <scope>NUCLEOTIDE SEQUENCE</scope>
    <source>
        <strain evidence="5">CBS 307.81</strain>
    </source>
</reference>
<dbReference type="Pfam" id="PF13302">
    <property type="entry name" value="Acetyltransf_3"/>
    <property type="match status" value="1"/>
</dbReference>
<gene>
    <name evidence="5" type="ORF">QBC41DRAFT_282755</name>
</gene>
<protein>
    <submittedName>
        <fullName evidence="5">Acetyltransferase</fullName>
    </submittedName>
</protein>
<dbReference type="PANTHER" id="PTHR13256">
    <property type="entry name" value="N-ACETYLTRANSFERASE 9"/>
    <property type="match status" value="1"/>
</dbReference>
<dbReference type="Gene3D" id="3.40.630.30">
    <property type="match status" value="1"/>
</dbReference>
<comment type="caution">
    <text evidence="5">The sequence shown here is derived from an EMBL/GenBank/DDBJ whole genome shotgun (WGS) entry which is preliminary data.</text>
</comment>
<dbReference type="Proteomes" id="UP001174997">
    <property type="component" value="Unassembled WGS sequence"/>
</dbReference>
<keyword evidence="2" id="KW-0808">Transferase</keyword>
<evidence type="ECO:0000313" key="6">
    <source>
        <dbReference type="Proteomes" id="UP001174997"/>
    </source>
</evidence>
<evidence type="ECO:0000256" key="2">
    <source>
        <dbReference type="ARBA" id="ARBA00022679"/>
    </source>
</evidence>
<organism evidence="5 6">
    <name type="scientific">Cercophora samala</name>
    <dbReference type="NCBI Taxonomy" id="330535"/>
    <lineage>
        <taxon>Eukaryota</taxon>
        <taxon>Fungi</taxon>
        <taxon>Dikarya</taxon>
        <taxon>Ascomycota</taxon>
        <taxon>Pezizomycotina</taxon>
        <taxon>Sordariomycetes</taxon>
        <taxon>Sordariomycetidae</taxon>
        <taxon>Sordariales</taxon>
        <taxon>Lasiosphaeriaceae</taxon>
        <taxon>Cercophora</taxon>
    </lineage>
</organism>
<evidence type="ECO:0000313" key="5">
    <source>
        <dbReference type="EMBL" id="KAK0665584.1"/>
    </source>
</evidence>
<proteinExistence type="inferred from homology"/>
<keyword evidence="3" id="KW-0012">Acyltransferase</keyword>
<name>A0AA40D721_9PEZI</name>
<evidence type="ECO:0000256" key="3">
    <source>
        <dbReference type="ARBA" id="ARBA00023315"/>
    </source>
</evidence>
<accession>A0AA40D721</accession>
<dbReference type="InterPro" id="IPR039135">
    <property type="entry name" value="NAT9-like"/>
</dbReference>
<evidence type="ECO:0000259" key="4">
    <source>
        <dbReference type="Pfam" id="PF13302"/>
    </source>
</evidence>
<dbReference type="GO" id="GO:0008080">
    <property type="term" value="F:N-acetyltransferase activity"/>
    <property type="evidence" value="ECO:0007669"/>
    <property type="project" value="InterPro"/>
</dbReference>
<dbReference type="PANTHER" id="PTHR13256:SF16">
    <property type="entry name" value="ALPHA_BETA-TUBULIN-N-ACETYLTRANSFERASE 9"/>
    <property type="match status" value="1"/>
</dbReference>
<dbReference type="EMBL" id="JAULSY010000107">
    <property type="protein sequence ID" value="KAK0665584.1"/>
    <property type="molecule type" value="Genomic_DNA"/>
</dbReference>
<keyword evidence="6" id="KW-1185">Reference proteome</keyword>
<feature type="domain" description="N-acetyltransferase" evidence="4">
    <location>
        <begin position="14"/>
        <end position="207"/>
    </location>
</feature>
<comment type="similarity">
    <text evidence="1">Belongs to the acetyltransferase family. GNAT subfamily.</text>
</comment>
<dbReference type="InterPro" id="IPR000182">
    <property type="entry name" value="GNAT_dom"/>
</dbReference>
<dbReference type="SUPFAM" id="SSF55729">
    <property type="entry name" value="Acyl-CoA N-acyltransferases (Nat)"/>
    <property type="match status" value="1"/>
</dbReference>
<evidence type="ECO:0000256" key="1">
    <source>
        <dbReference type="ARBA" id="ARBA00009342"/>
    </source>
</evidence>
<sequence length="255" mass="28425">MKLNEHIAISTPSLLLVPYEAHHVPTYHQWMQDPEIQSATASEPLTLEEEYENQLSWRTSTDKLTFIICSPLPSSPSPTADIAAVVPDDADTPGKMLGDVNLFLYPYEEEEDEEEFSDGPVPRGVVGEVDIMIADKQNRGRGLGEEVVRAFVGWVWGCRGEVVGEYLSDKLVDGKEGGEGGRVVVPELRMLMVKIGEGNEASLRLFRDKLGWEQEGGRNYFGEVKFVLRDVGGWVERGKKERGEVVRYERGGGKV</sequence>
<dbReference type="InterPro" id="IPR016181">
    <property type="entry name" value="Acyl_CoA_acyltransferase"/>
</dbReference>
<dbReference type="AlphaFoldDB" id="A0AA40D721"/>